<dbReference type="InterPro" id="IPR046938">
    <property type="entry name" value="DNA_clamp_sf"/>
</dbReference>
<dbReference type="eggNOG" id="COG0592">
    <property type="taxonomic scope" value="Bacteria"/>
</dbReference>
<dbReference type="Pfam" id="PF02767">
    <property type="entry name" value="DNA_pol3_beta_2"/>
    <property type="match status" value="1"/>
</dbReference>
<comment type="similarity">
    <text evidence="2">Belongs to the beta sliding clamp family.</text>
</comment>
<organism evidence="15 16">
    <name type="scientific">Sphingobium yanoikuyae</name>
    <name type="common">Sphingomonas yanoikuyae</name>
    <dbReference type="NCBI Taxonomy" id="13690"/>
    <lineage>
        <taxon>Bacteria</taxon>
        <taxon>Pseudomonadati</taxon>
        <taxon>Pseudomonadota</taxon>
        <taxon>Alphaproteobacteria</taxon>
        <taxon>Sphingomonadales</taxon>
        <taxon>Sphingomonadaceae</taxon>
        <taxon>Sphingobium</taxon>
    </lineage>
</organism>
<comment type="caution">
    <text evidence="15">The sequence shown here is derived from an EMBL/GenBank/DDBJ whole genome shotgun (WGS) entry which is preliminary data.</text>
</comment>
<dbReference type="GO" id="GO:0008408">
    <property type="term" value="F:3'-5' exonuclease activity"/>
    <property type="evidence" value="ECO:0007669"/>
    <property type="project" value="InterPro"/>
</dbReference>
<dbReference type="Pfam" id="PF02768">
    <property type="entry name" value="DNA_pol3_beta_3"/>
    <property type="match status" value="1"/>
</dbReference>
<dbReference type="CDD" id="cd00140">
    <property type="entry name" value="beta_clamp"/>
    <property type="match status" value="1"/>
</dbReference>
<evidence type="ECO:0000313" key="16">
    <source>
        <dbReference type="Proteomes" id="UP000028534"/>
    </source>
</evidence>
<evidence type="ECO:0000256" key="6">
    <source>
        <dbReference type="ARBA" id="ARBA00022695"/>
    </source>
</evidence>
<sequence>MPEADTLERPAAAGTAVLRVDRDALLTAVRAVSQTVERRNTIPILSNVMLRAADSFLTICASDLDHWSMRTIDCAGAKIDTTVEADRLITAIDTLRPGAVDISHADGALTIKQGRSSRKLMTLPSTDFPMPKPLAHATSFAIDAAPLLKILDTARVAVSTEETRYYLCGVFLQIEGDKLVAAATDGHRVVQVKHPAPAGAAGMGDSIIGTKAVNLICRFLADAEDGAQVELALSDKFYRVGTGGASIEGKLVDATYPDYRRVLRSDHQCSLVIQAAEFDRAIRAAGSASDGKTRGVRMDLSRDHCEASATAMDGSRSVEPMEGDYDGATAAIGVNLVYAQSIAKMFGPTPKLTLSFGAAVQDLIVITSDDRPGVTAGVMPMRA</sequence>
<keyword evidence="5 15" id="KW-0808">Transferase</keyword>
<dbReference type="GO" id="GO:0006271">
    <property type="term" value="P:DNA strand elongation involved in DNA replication"/>
    <property type="evidence" value="ECO:0007669"/>
    <property type="project" value="TreeGrafter"/>
</dbReference>
<feature type="domain" description="DNA polymerase III beta sliding clamp C-terminal" evidence="14">
    <location>
        <begin position="260"/>
        <end position="382"/>
    </location>
</feature>
<dbReference type="GO" id="GO:0005737">
    <property type="term" value="C:cytoplasm"/>
    <property type="evidence" value="ECO:0007669"/>
    <property type="project" value="UniProtKB-SubCell"/>
</dbReference>
<dbReference type="SMART" id="SM00480">
    <property type="entry name" value="POL3Bc"/>
    <property type="match status" value="1"/>
</dbReference>
<evidence type="ECO:0000313" key="15">
    <source>
        <dbReference type="EMBL" id="KEZ17679.1"/>
    </source>
</evidence>
<proteinExistence type="inferred from homology"/>
<dbReference type="InterPro" id="IPR022634">
    <property type="entry name" value="DNA_polIII_beta_N"/>
</dbReference>
<comment type="subcellular location">
    <subcellularLocation>
        <location evidence="1">Cytoplasm</location>
    </subcellularLocation>
</comment>
<dbReference type="Gene3D" id="3.10.150.10">
    <property type="entry name" value="DNA Polymerase III, subunit A, domain 2"/>
    <property type="match status" value="1"/>
</dbReference>
<dbReference type="Pfam" id="PF00712">
    <property type="entry name" value="DNA_pol3_beta"/>
    <property type="match status" value="1"/>
</dbReference>
<protein>
    <recommendedName>
        <fullName evidence="3">Beta sliding clamp</fullName>
    </recommendedName>
    <alternativeName>
        <fullName evidence="11">Beta-clamp processivity factor</fullName>
    </alternativeName>
    <alternativeName>
        <fullName evidence="10">DNA polymerase III beta sliding clamp subunit</fullName>
    </alternativeName>
</protein>
<keyword evidence="9" id="KW-0238">DNA-binding</keyword>
<feature type="domain" description="DNA polymerase III beta sliding clamp central" evidence="13">
    <location>
        <begin position="144"/>
        <end position="258"/>
    </location>
</feature>
<keyword evidence="8" id="KW-0239">DNA-directed DNA polymerase</keyword>
<dbReference type="InterPro" id="IPR022637">
    <property type="entry name" value="DNA_polIII_beta_cen"/>
</dbReference>
<evidence type="ECO:0000256" key="7">
    <source>
        <dbReference type="ARBA" id="ARBA00022705"/>
    </source>
</evidence>
<dbReference type="NCBIfam" id="TIGR00663">
    <property type="entry name" value="dnan"/>
    <property type="match status" value="1"/>
</dbReference>
<dbReference type="RefSeq" id="WP_051886830.1">
    <property type="nucleotide sequence ID" value="NZ_JGVR01000020.1"/>
</dbReference>
<evidence type="ECO:0000259" key="14">
    <source>
        <dbReference type="Pfam" id="PF02768"/>
    </source>
</evidence>
<evidence type="ECO:0000259" key="12">
    <source>
        <dbReference type="Pfam" id="PF00712"/>
    </source>
</evidence>
<evidence type="ECO:0000256" key="4">
    <source>
        <dbReference type="ARBA" id="ARBA00022490"/>
    </source>
</evidence>
<evidence type="ECO:0000256" key="10">
    <source>
        <dbReference type="ARBA" id="ARBA00030988"/>
    </source>
</evidence>
<keyword evidence="7" id="KW-0235">DNA replication</keyword>
<dbReference type="GO" id="GO:0003677">
    <property type="term" value="F:DNA binding"/>
    <property type="evidence" value="ECO:0007669"/>
    <property type="project" value="UniProtKB-KW"/>
</dbReference>
<keyword evidence="4" id="KW-0963">Cytoplasm</keyword>
<evidence type="ECO:0000256" key="9">
    <source>
        <dbReference type="ARBA" id="ARBA00023125"/>
    </source>
</evidence>
<dbReference type="Proteomes" id="UP000028534">
    <property type="component" value="Unassembled WGS sequence"/>
</dbReference>
<evidence type="ECO:0000256" key="3">
    <source>
        <dbReference type="ARBA" id="ARBA00021035"/>
    </source>
</evidence>
<feature type="domain" description="DNA polymerase III beta sliding clamp N-terminal" evidence="12">
    <location>
        <begin position="18"/>
        <end position="130"/>
    </location>
</feature>
<evidence type="ECO:0000259" key="13">
    <source>
        <dbReference type="Pfam" id="PF02767"/>
    </source>
</evidence>
<dbReference type="AlphaFoldDB" id="A0A084EI87"/>
<name>A0A084EI87_SPHYA</name>
<keyword evidence="6 15" id="KW-0548">Nucleotidyltransferase</keyword>
<evidence type="ECO:0000256" key="11">
    <source>
        <dbReference type="ARBA" id="ARBA00033276"/>
    </source>
</evidence>
<dbReference type="InterPro" id="IPR001001">
    <property type="entry name" value="DNA_polIII_beta"/>
</dbReference>
<dbReference type="GO" id="GO:0003887">
    <property type="term" value="F:DNA-directed DNA polymerase activity"/>
    <property type="evidence" value="ECO:0007669"/>
    <property type="project" value="UniProtKB-KW"/>
</dbReference>
<gene>
    <name evidence="15" type="ORF">CP98_03162</name>
</gene>
<dbReference type="InterPro" id="IPR022635">
    <property type="entry name" value="DNA_polIII_beta_C"/>
</dbReference>
<dbReference type="SUPFAM" id="SSF55979">
    <property type="entry name" value="DNA clamp"/>
    <property type="match status" value="3"/>
</dbReference>
<evidence type="ECO:0000256" key="2">
    <source>
        <dbReference type="ARBA" id="ARBA00010752"/>
    </source>
</evidence>
<accession>A0A084EI87</accession>
<dbReference type="PATRIC" id="fig|13690.10.peg.3241"/>
<dbReference type="PANTHER" id="PTHR30478:SF0">
    <property type="entry name" value="BETA SLIDING CLAMP"/>
    <property type="match status" value="1"/>
</dbReference>
<evidence type="ECO:0000256" key="1">
    <source>
        <dbReference type="ARBA" id="ARBA00004496"/>
    </source>
</evidence>
<reference evidence="15 16" key="1">
    <citation type="submission" date="2014-03" db="EMBL/GenBank/DDBJ databases">
        <title>Genome sequence of Sphingobium yanoikuyae B1.</title>
        <authorList>
            <person name="Gan H.M."/>
            <person name="Gan H.Y."/>
            <person name="Savka M.A."/>
        </authorList>
    </citation>
    <scope>NUCLEOTIDE SEQUENCE [LARGE SCALE GENOMIC DNA]</scope>
    <source>
        <strain evidence="15 16">B1</strain>
    </source>
</reference>
<evidence type="ECO:0000256" key="8">
    <source>
        <dbReference type="ARBA" id="ARBA00022932"/>
    </source>
</evidence>
<dbReference type="EMBL" id="JGVR01000020">
    <property type="protein sequence ID" value="KEZ17679.1"/>
    <property type="molecule type" value="Genomic_DNA"/>
</dbReference>
<dbReference type="Gene3D" id="3.70.10.10">
    <property type="match status" value="1"/>
</dbReference>
<dbReference type="GO" id="GO:0009360">
    <property type="term" value="C:DNA polymerase III complex"/>
    <property type="evidence" value="ECO:0007669"/>
    <property type="project" value="InterPro"/>
</dbReference>
<dbReference type="PANTHER" id="PTHR30478">
    <property type="entry name" value="DNA POLYMERASE III SUBUNIT BETA"/>
    <property type="match status" value="1"/>
</dbReference>
<evidence type="ECO:0000256" key="5">
    <source>
        <dbReference type="ARBA" id="ARBA00022679"/>
    </source>
</evidence>